<dbReference type="PANTHER" id="PTHR32285:SF34">
    <property type="entry name" value="PROTEIN TRICHOME BEREFRINGENCE-LIKE 7"/>
    <property type="match status" value="1"/>
</dbReference>
<accession>A9PD03</accession>
<dbReference type="ExpressionAtlas" id="A9PD03">
    <property type="expression patterns" value="baseline and differential"/>
</dbReference>
<name>A9PD03_POPTR</name>
<organism evidence="3">
    <name type="scientific">Populus trichocarpa</name>
    <name type="common">Western balsam poplar</name>
    <name type="synonym">Populus balsamifera subsp. trichocarpa</name>
    <dbReference type="NCBI Taxonomy" id="3694"/>
    <lineage>
        <taxon>Eukaryota</taxon>
        <taxon>Viridiplantae</taxon>
        <taxon>Streptophyta</taxon>
        <taxon>Embryophyta</taxon>
        <taxon>Tracheophyta</taxon>
        <taxon>Spermatophyta</taxon>
        <taxon>Magnoliopsida</taxon>
        <taxon>eudicotyledons</taxon>
        <taxon>Gunneridae</taxon>
        <taxon>Pentapetalae</taxon>
        <taxon>rosids</taxon>
        <taxon>fabids</taxon>
        <taxon>Malpighiales</taxon>
        <taxon>Salicaceae</taxon>
        <taxon>Saliceae</taxon>
        <taxon>Populus</taxon>
    </lineage>
</organism>
<protein>
    <recommendedName>
        <fullName evidence="2">Trichome birefringence-like C-terminal domain-containing protein</fullName>
    </recommendedName>
</protein>
<dbReference type="InterPro" id="IPR026057">
    <property type="entry name" value="TBL_C"/>
</dbReference>
<dbReference type="InterPro" id="IPR029962">
    <property type="entry name" value="TBL"/>
</dbReference>
<dbReference type="EMBL" id="EF146162">
    <property type="protein sequence ID" value="ABK94256.1"/>
    <property type="molecule type" value="mRNA"/>
</dbReference>
<reference evidence="3" key="1">
    <citation type="journal article" date="2008" name="BMC Genomics">
        <title>Analysis of 4,664 high-quality sequence-finished poplar full-length cDNA clones and their utility for the discovery of genes responding to insect feeding.</title>
        <authorList>
            <person name="Ralph S.G."/>
            <person name="Chun H.J."/>
            <person name="Cooper D."/>
            <person name="Kirkpatrick R."/>
            <person name="Kolosova N."/>
            <person name="Gunter L."/>
            <person name="Tuskan G.A."/>
            <person name="Douglas C.J."/>
            <person name="Holt R.A."/>
            <person name="Jones S.J."/>
            <person name="Marra M.A."/>
            <person name="Bohlmann J."/>
        </authorList>
    </citation>
    <scope>NUCLEOTIDE SEQUENCE</scope>
    <source>
        <tissue evidence="3">Phloem and cambium</tissue>
    </source>
</reference>
<comment type="similarity">
    <text evidence="1">Belongs to the PC-esterase family. TBL subfamily.</text>
</comment>
<evidence type="ECO:0000313" key="3">
    <source>
        <dbReference type="EMBL" id="ABK94256.1"/>
    </source>
</evidence>
<proteinExistence type="evidence at transcript level"/>
<evidence type="ECO:0000256" key="1">
    <source>
        <dbReference type="ARBA" id="ARBA00007727"/>
    </source>
</evidence>
<feature type="domain" description="Trichome birefringence-like C-terminal" evidence="2">
    <location>
        <begin position="1"/>
        <end position="127"/>
    </location>
</feature>
<dbReference type="Pfam" id="PF13839">
    <property type="entry name" value="PC-Esterase"/>
    <property type="match status" value="1"/>
</dbReference>
<evidence type="ECO:0000259" key="2">
    <source>
        <dbReference type="Pfam" id="PF13839"/>
    </source>
</evidence>
<dbReference type="PANTHER" id="PTHR32285">
    <property type="entry name" value="PROTEIN TRICHOME BIREFRINGENCE-LIKE 9-RELATED"/>
    <property type="match status" value="1"/>
</dbReference>
<dbReference type="GO" id="GO:0016413">
    <property type="term" value="F:O-acetyltransferase activity"/>
    <property type="evidence" value="ECO:0007669"/>
    <property type="project" value="InterPro"/>
</dbReference>
<dbReference type="AlphaFoldDB" id="A9PD03"/>
<sequence length="133" mass="15026">MSIPVAFRIALDTWASWVEKMIDTNRTHVFFRTYEPSHWSEQSHRLCNMSNIPISEAGGKDRSVFSDTILEAVKNLTVPITVLHITSMSALRSDAHVGKWNGNPSIPDCSHWCLPGVPDMWNEILLSYLLSLS</sequence>